<sequence length="81" mass="9590">MLIQTTKRHKRVNINPRKVKLVYLKPWDVGDLVALKDGRQYQVMPDQSALLVSYGRTNTWEDIRQAQRDGAPYDSDWREFL</sequence>
<evidence type="ECO:0000313" key="1">
    <source>
        <dbReference type="EMBL" id="NVO88926.1"/>
    </source>
</evidence>
<dbReference type="Proteomes" id="UP000542889">
    <property type="component" value="Unassembled WGS sequence"/>
</dbReference>
<proteinExistence type="predicted"/>
<dbReference type="RefSeq" id="WP_176818369.1">
    <property type="nucleotide sequence ID" value="NZ_JABXWP010000016.1"/>
</dbReference>
<organism evidence="1 2">
    <name type="scientific">Lacticaseibacillus rhamnosus</name>
    <name type="common">Lactobacillus rhamnosus</name>
    <dbReference type="NCBI Taxonomy" id="47715"/>
    <lineage>
        <taxon>Bacteria</taxon>
        <taxon>Bacillati</taxon>
        <taxon>Bacillota</taxon>
        <taxon>Bacilli</taxon>
        <taxon>Lactobacillales</taxon>
        <taxon>Lactobacillaceae</taxon>
        <taxon>Lacticaseibacillus</taxon>
    </lineage>
</organism>
<reference evidence="1 2" key="1">
    <citation type="submission" date="2020-06" db="EMBL/GenBank/DDBJ databases">
        <title>Lactobacillus rhamnosus QC,genome.</title>
        <authorList>
            <person name="Yi H."/>
            <person name="Jin M."/>
        </authorList>
    </citation>
    <scope>NUCLEOTIDE SEQUENCE [LARGE SCALE GENOMIC DNA]</scope>
    <source>
        <strain evidence="1 2">QC</strain>
    </source>
</reference>
<name>A0A7Y7QGW4_LACRH</name>
<dbReference type="AlphaFoldDB" id="A0A7Y7QGW4"/>
<evidence type="ECO:0000313" key="2">
    <source>
        <dbReference type="Proteomes" id="UP000542889"/>
    </source>
</evidence>
<accession>A0A7Y7QGW4</accession>
<protein>
    <submittedName>
        <fullName evidence="1">Uncharacterized protein</fullName>
    </submittedName>
</protein>
<comment type="caution">
    <text evidence="1">The sequence shown here is derived from an EMBL/GenBank/DDBJ whole genome shotgun (WGS) entry which is preliminary data.</text>
</comment>
<gene>
    <name evidence="1" type="ORF">HWN39_10595</name>
</gene>
<dbReference type="EMBL" id="JABXWP010000016">
    <property type="protein sequence ID" value="NVO88926.1"/>
    <property type="molecule type" value="Genomic_DNA"/>
</dbReference>